<dbReference type="AlphaFoldDB" id="A0A6A6NYC7"/>
<feature type="compositionally biased region" description="Low complexity" evidence="1">
    <location>
        <begin position="9"/>
        <end position="20"/>
    </location>
</feature>
<protein>
    <submittedName>
        <fullName evidence="2">Uncharacterized protein</fullName>
    </submittedName>
</protein>
<gene>
    <name evidence="2" type="ORF">BDY21DRAFT_364736</name>
</gene>
<dbReference type="EMBL" id="MU001683">
    <property type="protein sequence ID" value="KAF2456568.1"/>
    <property type="molecule type" value="Genomic_DNA"/>
</dbReference>
<sequence>MYLRRRGKAAGSRAAARPRSSTRCANLGTADRAAAAWLLLLVPLLLDLPGGRAPSVLLTFGRGNETRRLSLAKGRRRVRFRLPAHDDGGRGAGGPEASAARQQRKARPGPSLLGRDAGATPRQGATAARVSREAGGNARGSEGGGRPGDRGGARWERAPRPSHPCAGQSLRAKLWRLSARAVHFRASRPTSAQRSRCRPAPPPTLKTGA</sequence>
<evidence type="ECO:0000313" key="2">
    <source>
        <dbReference type="EMBL" id="KAF2456568.1"/>
    </source>
</evidence>
<feature type="region of interest" description="Disordered" evidence="1">
    <location>
        <begin position="1"/>
        <end position="20"/>
    </location>
</feature>
<accession>A0A6A6NYC7</accession>
<proteinExistence type="predicted"/>
<keyword evidence="3" id="KW-1185">Reference proteome</keyword>
<name>A0A6A6NYC7_9PEZI</name>
<feature type="compositionally biased region" description="Pro residues" evidence="1">
    <location>
        <begin position="199"/>
        <end position="209"/>
    </location>
</feature>
<evidence type="ECO:0000256" key="1">
    <source>
        <dbReference type="SAM" id="MobiDB-lite"/>
    </source>
</evidence>
<dbReference type="Proteomes" id="UP000799766">
    <property type="component" value="Unassembled WGS sequence"/>
</dbReference>
<reference evidence="2" key="1">
    <citation type="journal article" date="2020" name="Stud. Mycol.">
        <title>101 Dothideomycetes genomes: a test case for predicting lifestyles and emergence of pathogens.</title>
        <authorList>
            <person name="Haridas S."/>
            <person name="Albert R."/>
            <person name="Binder M."/>
            <person name="Bloem J."/>
            <person name="Labutti K."/>
            <person name="Salamov A."/>
            <person name="Andreopoulos B."/>
            <person name="Baker S."/>
            <person name="Barry K."/>
            <person name="Bills G."/>
            <person name="Bluhm B."/>
            <person name="Cannon C."/>
            <person name="Castanera R."/>
            <person name="Culley D."/>
            <person name="Daum C."/>
            <person name="Ezra D."/>
            <person name="Gonzalez J."/>
            <person name="Henrissat B."/>
            <person name="Kuo A."/>
            <person name="Liang C."/>
            <person name="Lipzen A."/>
            <person name="Lutzoni F."/>
            <person name="Magnuson J."/>
            <person name="Mondo S."/>
            <person name="Nolan M."/>
            <person name="Ohm R."/>
            <person name="Pangilinan J."/>
            <person name="Park H.-J."/>
            <person name="Ramirez L."/>
            <person name="Alfaro M."/>
            <person name="Sun H."/>
            <person name="Tritt A."/>
            <person name="Yoshinaga Y."/>
            <person name="Zwiers L.-H."/>
            <person name="Turgeon B."/>
            <person name="Goodwin S."/>
            <person name="Spatafora J."/>
            <person name="Crous P."/>
            <person name="Grigoriev I."/>
        </authorList>
    </citation>
    <scope>NUCLEOTIDE SEQUENCE</scope>
    <source>
        <strain evidence="2">ATCC 16933</strain>
    </source>
</reference>
<feature type="compositionally biased region" description="Basic and acidic residues" evidence="1">
    <location>
        <begin position="147"/>
        <end position="159"/>
    </location>
</feature>
<feature type="region of interest" description="Disordered" evidence="1">
    <location>
        <begin position="184"/>
        <end position="209"/>
    </location>
</feature>
<evidence type="ECO:0000313" key="3">
    <source>
        <dbReference type="Proteomes" id="UP000799766"/>
    </source>
</evidence>
<feature type="region of interest" description="Disordered" evidence="1">
    <location>
        <begin position="80"/>
        <end position="168"/>
    </location>
</feature>
<organism evidence="2 3">
    <name type="scientific">Lineolata rhizophorae</name>
    <dbReference type="NCBI Taxonomy" id="578093"/>
    <lineage>
        <taxon>Eukaryota</taxon>
        <taxon>Fungi</taxon>
        <taxon>Dikarya</taxon>
        <taxon>Ascomycota</taxon>
        <taxon>Pezizomycotina</taxon>
        <taxon>Dothideomycetes</taxon>
        <taxon>Dothideomycetes incertae sedis</taxon>
        <taxon>Lineolatales</taxon>
        <taxon>Lineolataceae</taxon>
        <taxon>Lineolata</taxon>
    </lineage>
</organism>
<feature type="compositionally biased region" description="Gly residues" evidence="1">
    <location>
        <begin position="137"/>
        <end position="146"/>
    </location>
</feature>